<dbReference type="RefSeq" id="WP_313913204.1">
    <property type="nucleotide sequence ID" value="NZ_CP135076.1"/>
</dbReference>
<evidence type="ECO:0000313" key="8">
    <source>
        <dbReference type="Proteomes" id="UP001302249"/>
    </source>
</evidence>
<protein>
    <recommendedName>
        <fullName evidence="2">histidine kinase</fullName>
        <ecNumber evidence="2">2.7.13.3</ecNumber>
    </recommendedName>
</protein>
<dbReference type="PANTHER" id="PTHR43711">
    <property type="entry name" value="TWO-COMPONENT HISTIDINE KINASE"/>
    <property type="match status" value="1"/>
</dbReference>
<evidence type="ECO:0000256" key="4">
    <source>
        <dbReference type="ARBA" id="ARBA00022777"/>
    </source>
</evidence>
<accession>A0ABZ0B5J0</accession>
<dbReference type="InterPro" id="IPR035965">
    <property type="entry name" value="PAS-like_dom_sf"/>
</dbReference>
<name>A0ABZ0B5J0_9SPHN</name>
<evidence type="ECO:0000259" key="6">
    <source>
        <dbReference type="PROSITE" id="PS50109"/>
    </source>
</evidence>
<dbReference type="GO" id="GO:0016301">
    <property type="term" value="F:kinase activity"/>
    <property type="evidence" value="ECO:0007669"/>
    <property type="project" value="UniProtKB-KW"/>
</dbReference>
<dbReference type="InterPro" id="IPR005467">
    <property type="entry name" value="His_kinase_dom"/>
</dbReference>
<sequence length="462" mass="49387">MRDTMAEPARGRTDREGVLREADAGFDRLNARAGGALGEPIRMPSVAAAARLAQRLGIPVSRPLVAADEDGERALWVRAEPEEDGVVVELIPAREAGRWAEAMAGRVQSGGSEAVWGDWKWETDRALRLTRMSPKAAALHGFALSELLGRPLTRLFDLMGGADGQFPLLAAVAARTAVDGQVARVRSDGRRVRLSAVAQTDRAGGFVGLHGSATLLDRAPEPVATADSSHLHPEALTQSFPDGFTQRLDRALRGPLSRIIATADSIQAQTEGPLRDDYAEYAGDIAGAGRHLLGLIEDLVDLQAVERDDFAVEIERIDLADVARRAAGLLSVRASEGKVSIDRPMTDTGIVAAGEFRRVLQILVNLVSNAVRHSPPGSTVWIRLQEEAGSACVIVADQGPGIAAEDHHRIFERFERLQPQHSGGSGLGLYLARRLARAMGGELSVDSAPGQGARFILRLPSA</sequence>
<dbReference type="Proteomes" id="UP001302249">
    <property type="component" value="Chromosome"/>
</dbReference>
<dbReference type="SUPFAM" id="SSF47384">
    <property type="entry name" value="Homodimeric domain of signal transducing histidine kinase"/>
    <property type="match status" value="1"/>
</dbReference>
<evidence type="ECO:0000256" key="3">
    <source>
        <dbReference type="ARBA" id="ARBA00022679"/>
    </source>
</evidence>
<dbReference type="InterPro" id="IPR036890">
    <property type="entry name" value="HATPase_C_sf"/>
</dbReference>
<feature type="domain" description="Histidine kinase" evidence="6">
    <location>
        <begin position="247"/>
        <end position="462"/>
    </location>
</feature>
<dbReference type="PANTHER" id="PTHR43711:SF1">
    <property type="entry name" value="HISTIDINE KINASE 1"/>
    <property type="match status" value="1"/>
</dbReference>
<dbReference type="InterPro" id="IPR003594">
    <property type="entry name" value="HATPase_dom"/>
</dbReference>
<dbReference type="InterPro" id="IPR050736">
    <property type="entry name" value="Sensor_HK_Regulatory"/>
</dbReference>
<dbReference type="SUPFAM" id="SSF55874">
    <property type="entry name" value="ATPase domain of HSP90 chaperone/DNA topoisomerase II/histidine kinase"/>
    <property type="match status" value="1"/>
</dbReference>
<dbReference type="Gene3D" id="1.10.287.130">
    <property type="match status" value="1"/>
</dbReference>
<dbReference type="Gene3D" id="3.30.450.20">
    <property type="entry name" value="PAS domain"/>
    <property type="match status" value="1"/>
</dbReference>
<dbReference type="InterPro" id="IPR004358">
    <property type="entry name" value="Sig_transdc_His_kin-like_C"/>
</dbReference>
<keyword evidence="5" id="KW-0902">Two-component regulatory system</keyword>
<dbReference type="Pfam" id="PF02518">
    <property type="entry name" value="HATPase_c"/>
    <property type="match status" value="1"/>
</dbReference>
<evidence type="ECO:0000256" key="1">
    <source>
        <dbReference type="ARBA" id="ARBA00000085"/>
    </source>
</evidence>
<proteinExistence type="predicted"/>
<dbReference type="EC" id="2.7.13.3" evidence="2"/>
<keyword evidence="8" id="KW-1185">Reference proteome</keyword>
<organism evidence="7 8">
    <name type="scientific">Stakelama saccharophila</name>
    <dbReference type="NCBI Taxonomy" id="3075605"/>
    <lineage>
        <taxon>Bacteria</taxon>
        <taxon>Pseudomonadati</taxon>
        <taxon>Pseudomonadota</taxon>
        <taxon>Alphaproteobacteria</taxon>
        <taxon>Sphingomonadales</taxon>
        <taxon>Sphingomonadaceae</taxon>
        <taxon>Stakelama</taxon>
    </lineage>
</organism>
<keyword evidence="4 7" id="KW-0418">Kinase</keyword>
<comment type="catalytic activity">
    <reaction evidence="1">
        <text>ATP + protein L-histidine = ADP + protein N-phospho-L-histidine.</text>
        <dbReference type="EC" id="2.7.13.3"/>
    </reaction>
</comment>
<keyword evidence="3" id="KW-0808">Transferase</keyword>
<dbReference type="PROSITE" id="PS50109">
    <property type="entry name" value="HIS_KIN"/>
    <property type="match status" value="1"/>
</dbReference>
<dbReference type="Gene3D" id="3.30.565.10">
    <property type="entry name" value="Histidine kinase-like ATPase, C-terminal domain"/>
    <property type="match status" value="1"/>
</dbReference>
<dbReference type="EMBL" id="CP135076">
    <property type="protein sequence ID" value="WNO52594.1"/>
    <property type="molecule type" value="Genomic_DNA"/>
</dbReference>
<dbReference type="PRINTS" id="PR00344">
    <property type="entry name" value="BCTRLSENSOR"/>
</dbReference>
<dbReference type="InterPro" id="IPR036097">
    <property type="entry name" value="HisK_dim/P_sf"/>
</dbReference>
<gene>
    <name evidence="7" type="ORF">RPR59_08920</name>
</gene>
<dbReference type="SMART" id="SM00387">
    <property type="entry name" value="HATPase_c"/>
    <property type="match status" value="1"/>
</dbReference>
<evidence type="ECO:0000256" key="5">
    <source>
        <dbReference type="ARBA" id="ARBA00023012"/>
    </source>
</evidence>
<evidence type="ECO:0000256" key="2">
    <source>
        <dbReference type="ARBA" id="ARBA00012438"/>
    </source>
</evidence>
<dbReference type="CDD" id="cd00075">
    <property type="entry name" value="HATPase"/>
    <property type="match status" value="1"/>
</dbReference>
<evidence type="ECO:0000313" key="7">
    <source>
        <dbReference type="EMBL" id="WNO52594.1"/>
    </source>
</evidence>
<reference evidence="7 8" key="1">
    <citation type="submission" date="2023-09" db="EMBL/GenBank/DDBJ databases">
        <authorList>
            <person name="Rey-Velasco X."/>
        </authorList>
    </citation>
    <scope>NUCLEOTIDE SEQUENCE [LARGE SCALE GENOMIC DNA]</scope>
    <source>
        <strain evidence="7 8">W311</strain>
    </source>
</reference>
<dbReference type="SUPFAM" id="SSF55785">
    <property type="entry name" value="PYP-like sensor domain (PAS domain)"/>
    <property type="match status" value="1"/>
</dbReference>